<dbReference type="KEGG" id="ruv:EC9_13100"/>
<comment type="similarity">
    <text evidence="13">Belongs to the LpxK family.</text>
</comment>
<evidence type="ECO:0000256" key="2">
    <source>
        <dbReference type="ARBA" id="ARBA00004870"/>
    </source>
</evidence>
<dbReference type="GO" id="GO:0009244">
    <property type="term" value="P:lipopolysaccharide core region biosynthetic process"/>
    <property type="evidence" value="ECO:0007669"/>
    <property type="project" value="TreeGrafter"/>
</dbReference>
<sequence length="350" mass="38686">MDIRPIMSGQRRDPLARLLRMATRVAAIPYGIATTLRNRKYDRDASSIQHADVPVISVGNITTGGTGKSPMVAWIARALRNEGLRVAIVSRGYGADASGVNDEALELEERLPDVPHVQNPDRVEGARVVVEELETEVILLDDGFQHRRLHRDLDIVLIDASCPFGYGYQLPRGMLRESLKGLKRADVVVLTRSDAASDAQRQQIRETVQRFAATATWVESVHAPSALLTHAADPLPIETLRGQQVLVFSAIGNPDAFVKTVTDCGATLIDSKTFPDHHRFDREDIETLTAWVDQHPAAEAILCTHKDLVKLRTSRIGRLPLRAVGIEIALTVGEEELRQRLLQTARQTTS</sequence>
<evidence type="ECO:0000313" key="14">
    <source>
        <dbReference type="EMBL" id="QDS87134.1"/>
    </source>
</evidence>
<evidence type="ECO:0000256" key="6">
    <source>
        <dbReference type="ARBA" id="ARBA00022556"/>
    </source>
</evidence>
<evidence type="ECO:0000256" key="3">
    <source>
        <dbReference type="ARBA" id="ARBA00012071"/>
    </source>
</evidence>
<evidence type="ECO:0000313" key="15">
    <source>
        <dbReference type="Proteomes" id="UP000319557"/>
    </source>
</evidence>
<comment type="catalytic activity">
    <reaction evidence="13">
        <text>a lipid A disaccharide + ATP = a lipid IVA + ADP + H(+)</text>
        <dbReference type="Rhea" id="RHEA:67840"/>
        <dbReference type="ChEBI" id="CHEBI:15378"/>
        <dbReference type="ChEBI" id="CHEBI:30616"/>
        <dbReference type="ChEBI" id="CHEBI:176343"/>
        <dbReference type="ChEBI" id="CHEBI:176425"/>
        <dbReference type="ChEBI" id="CHEBI:456216"/>
        <dbReference type="EC" id="2.7.1.130"/>
    </reaction>
</comment>
<dbReference type="GO" id="GO:0005886">
    <property type="term" value="C:plasma membrane"/>
    <property type="evidence" value="ECO:0007669"/>
    <property type="project" value="TreeGrafter"/>
</dbReference>
<keyword evidence="9 13" id="KW-0418">Kinase</keyword>
<gene>
    <name evidence="13 14" type="primary">lpxK</name>
    <name evidence="14" type="ORF">EC9_13100</name>
</gene>
<comment type="pathway">
    <text evidence="2 13">Glycolipid biosynthesis; lipid IV(A) biosynthesis; lipid IV(A) from (3R)-3-hydroxytetradecanoyl-[acyl-carrier-protein] and UDP-N-acetyl-alpha-D-glucosamine: step 6/6.</text>
</comment>
<comment type="function">
    <text evidence="1 13">Transfers the gamma-phosphate of ATP to the 4'-position of a tetraacyldisaccharide 1-phosphate intermediate (termed DS-1-P) to form tetraacyldisaccharide 1,4'-bis-phosphate (lipid IVA).</text>
</comment>
<organism evidence="14 15">
    <name type="scientific">Rosistilla ulvae</name>
    <dbReference type="NCBI Taxonomy" id="1930277"/>
    <lineage>
        <taxon>Bacteria</taxon>
        <taxon>Pseudomonadati</taxon>
        <taxon>Planctomycetota</taxon>
        <taxon>Planctomycetia</taxon>
        <taxon>Pirellulales</taxon>
        <taxon>Pirellulaceae</taxon>
        <taxon>Rosistilla</taxon>
    </lineage>
</organism>
<dbReference type="PANTHER" id="PTHR42724">
    <property type="entry name" value="TETRAACYLDISACCHARIDE 4'-KINASE"/>
    <property type="match status" value="1"/>
</dbReference>
<dbReference type="Pfam" id="PF02606">
    <property type="entry name" value="LpxK"/>
    <property type="match status" value="1"/>
</dbReference>
<dbReference type="InterPro" id="IPR003758">
    <property type="entry name" value="LpxK"/>
</dbReference>
<dbReference type="PANTHER" id="PTHR42724:SF1">
    <property type="entry name" value="TETRAACYLDISACCHARIDE 4'-KINASE, MITOCHONDRIAL-RELATED"/>
    <property type="match status" value="1"/>
</dbReference>
<dbReference type="GO" id="GO:0009245">
    <property type="term" value="P:lipid A biosynthetic process"/>
    <property type="evidence" value="ECO:0007669"/>
    <property type="project" value="UniProtKB-UniRule"/>
</dbReference>
<dbReference type="GO" id="GO:0009029">
    <property type="term" value="F:lipid-A 4'-kinase activity"/>
    <property type="evidence" value="ECO:0007669"/>
    <property type="project" value="UniProtKB-UniRule"/>
</dbReference>
<dbReference type="Gene3D" id="3.40.50.300">
    <property type="entry name" value="P-loop containing nucleotide triphosphate hydrolases"/>
    <property type="match status" value="1"/>
</dbReference>
<name>A0A517LWY2_9BACT</name>
<keyword evidence="8 13" id="KW-0547">Nucleotide-binding</keyword>
<dbReference type="NCBIfam" id="TIGR00682">
    <property type="entry name" value="lpxK"/>
    <property type="match status" value="1"/>
</dbReference>
<keyword evidence="15" id="KW-1185">Reference proteome</keyword>
<dbReference type="AlphaFoldDB" id="A0A517LWY2"/>
<evidence type="ECO:0000256" key="12">
    <source>
        <dbReference type="ARBA" id="ARBA00029757"/>
    </source>
</evidence>
<evidence type="ECO:0000256" key="7">
    <source>
        <dbReference type="ARBA" id="ARBA00022679"/>
    </source>
</evidence>
<keyword evidence="7 13" id="KW-0808">Transferase</keyword>
<evidence type="ECO:0000256" key="9">
    <source>
        <dbReference type="ARBA" id="ARBA00022777"/>
    </source>
</evidence>
<keyword evidence="10 13" id="KW-0067">ATP-binding</keyword>
<proteinExistence type="inferred from homology"/>
<dbReference type="EC" id="2.7.1.130" evidence="3 13"/>
<reference evidence="14 15" key="1">
    <citation type="submission" date="2019-02" db="EMBL/GenBank/DDBJ databases">
        <title>Deep-cultivation of Planctomycetes and their phenomic and genomic characterization uncovers novel biology.</title>
        <authorList>
            <person name="Wiegand S."/>
            <person name="Jogler M."/>
            <person name="Boedeker C."/>
            <person name="Pinto D."/>
            <person name="Vollmers J."/>
            <person name="Rivas-Marin E."/>
            <person name="Kohn T."/>
            <person name="Peeters S.H."/>
            <person name="Heuer A."/>
            <person name="Rast P."/>
            <person name="Oberbeckmann S."/>
            <person name="Bunk B."/>
            <person name="Jeske O."/>
            <person name="Meyerdierks A."/>
            <person name="Storesund J.E."/>
            <person name="Kallscheuer N."/>
            <person name="Luecker S."/>
            <person name="Lage O.M."/>
            <person name="Pohl T."/>
            <person name="Merkel B.J."/>
            <person name="Hornburger P."/>
            <person name="Mueller R.-W."/>
            <person name="Bruemmer F."/>
            <person name="Labrenz M."/>
            <person name="Spormann A.M."/>
            <person name="Op den Camp H."/>
            <person name="Overmann J."/>
            <person name="Amann R."/>
            <person name="Jetten M.S.M."/>
            <person name="Mascher T."/>
            <person name="Medema M.H."/>
            <person name="Devos D.P."/>
            <person name="Kaster A.-K."/>
            <person name="Ovreas L."/>
            <person name="Rohde M."/>
            <person name="Galperin M.Y."/>
            <person name="Jogler C."/>
        </authorList>
    </citation>
    <scope>NUCLEOTIDE SEQUENCE [LARGE SCALE GENOMIC DNA]</scope>
    <source>
        <strain evidence="14 15">EC9</strain>
    </source>
</reference>
<dbReference type="RefSeq" id="WP_246105981.1">
    <property type="nucleotide sequence ID" value="NZ_CP036261.1"/>
</dbReference>
<accession>A0A517LWY2</accession>
<comment type="caution">
    <text evidence="13">Lacks conserved residue(s) required for the propagation of feature annotation.</text>
</comment>
<dbReference type="UniPathway" id="UPA00359">
    <property type="reaction ID" value="UER00482"/>
</dbReference>
<evidence type="ECO:0000256" key="13">
    <source>
        <dbReference type="HAMAP-Rule" id="MF_00409"/>
    </source>
</evidence>
<dbReference type="SUPFAM" id="SSF52540">
    <property type="entry name" value="P-loop containing nucleoside triphosphate hydrolases"/>
    <property type="match status" value="1"/>
</dbReference>
<dbReference type="HAMAP" id="MF_00409">
    <property type="entry name" value="LpxK"/>
    <property type="match status" value="1"/>
</dbReference>
<protein>
    <recommendedName>
        <fullName evidence="4 13">Tetraacyldisaccharide 4'-kinase</fullName>
        <ecNumber evidence="3 13">2.7.1.130</ecNumber>
    </recommendedName>
    <alternativeName>
        <fullName evidence="12 13">Lipid A 4'-kinase</fullName>
    </alternativeName>
</protein>
<dbReference type="EMBL" id="CP036261">
    <property type="protein sequence ID" value="QDS87134.1"/>
    <property type="molecule type" value="Genomic_DNA"/>
</dbReference>
<dbReference type="InterPro" id="IPR027417">
    <property type="entry name" value="P-loop_NTPase"/>
</dbReference>
<dbReference type="CDD" id="cd01983">
    <property type="entry name" value="SIMIBI"/>
    <property type="match status" value="1"/>
</dbReference>
<evidence type="ECO:0000256" key="10">
    <source>
        <dbReference type="ARBA" id="ARBA00022840"/>
    </source>
</evidence>
<evidence type="ECO:0000256" key="5">
    <source>
        <dbReference type="ARBA" id="ARBA00022516"/>
    </source>
</evidence>
<evidence type="ECO:0000256" key="1">
    <source>
        <dbReference type="ARBA" id="ARBA00002274"/>
    </source>
</evidence>
<evidence type="ECO:0000256" key="11">
    <source>
        <dbReference type="ARBA" id="ARBA00023098"/>
    </source>
</evidence>
<dbReference type="GO" id="GO:0005524">
    <property type="term" value="F:ATP binding"/>
    <property type="evidence" value="ECO:0007669"/>
    <property type="project" value="UniProtKB-UniRule"/>
</dbReference>
<dbReference type="Proteomes" id="UP000319557">
    <property type="component" value="Chromosome"/>
</dbReference>
<evidence type="ECO:0000256" key="8">
    <source>
        <dbReference type="ARBA" id="ARBA00022741"/>
    </source>
</evidence>
<keyword evidence="11 13" id="KW-0443">Lipid metabolism</keyword>
<keyword evidence="5 13" id="KW-0444">Lipid biosynthesis</keyword>
<evidence type="ECO:0000256" key="4">
    <source>
        <dbReference type="ARBA" id="ARBA00016436"/>
    </source>
</evidence>
<keyword evidence="6 13" id="KW-0441">Lipid A biosynthesis</keyword>